<evidence type="ECO:0000313" key="2">
    <source>
        <dbReference type="EMBL" id="MFC4665736.1"/>
    </source>
</evidence>
<dbReference type="EMBL" id="JBHSGO010000115">
    <property type="protein sequence ID" value="MFC4665736.1"/>
    <property type="molecule type" value="Genomic_DNA"/>
</dbReference>
<proteinExistence type="predicted"/>
<feature type="signal peptide" evidence="1">
    <location>
        <begin position="1"/>
        <end position="21"/>
    </location>
</feature>
<protein>
    <recommendedName>
        <fullName evidence="4">Porin</fullName>
    </recommendedName>
</protein>
<evidence type="ECO:0008006" key="4">
    <source>
        <dbReference type="Google" id="ProtNLM"/>
    </source>
</evidence>
<keyword evidence="3" id="KW-1185">Reference proteome</keyword>
<reference evidence="3" key="1">
    <citation type="journal article" date="2019" name="Int. J. Syst. Evol. Microbiol.">
        <title>The Global Catalogue of Microorganisms (GCM) 10K type strain sequencing project: providing services to taxonomists for standard genome sequencing and annotation.</title>
        <authorList>
            <consortium name="The Broad Institute Genomics Platform"/>
            <consortium name="The Broad Institute Genome Sequencing Center for Infectious Disease"/>
            <person name="Wu L."/>
            <person name="Ma J."/>
        </authorList>
    </citation>
    <scope>NUCLEOTIDE SEQUENCE [LARGE SCALE GENOMIC DNA]</scope>
    <source>
        <strain evidence="3">CGMCC 4.7357</strain>
    </source>
</reference>
<dbReference type="RefSeq" id="WP_380078133.1">
    <property type="nucleotide sequence ID" value="NZ_JBHSGO010000115.1"/>
</dbReference>
<name>A0ABV9K7Z2_9PORP</name>
<accession>A0ABV9K7Z2</accession>
<keyword evidence="1" id="KW-0732">Signal</keyword>
<dbReference type="Proteomes" id="UP001596020">
    <property type="component" value="Unassembled WGS sequence"/>
</dbReference>
<gene>
    <name evidence="2" type="ORF">ACFO3G_03800</name>
</gene>
<feature type="chain" id="PRO_5046438677" description="Porin" evidence="1">
    <location>
        <begin position="22"/>
        <end position="398"/>
    </location>
</feature>
<dbReference type="InterPro" id="IPR036709">
    <property type="entry name" value="Autotransporte_beta_dom_sf"/>
</dbReference>
<dbReference type="SUPFAM" id="SSF103515">
    <property type="entry name" value="Autotransporter"/>
    <property type="match status" value="1"/>
</dbReference>
<organism evidence="2 3">
    <name type="scientific">Falsiporphyromonas endometrii</name>
    <dbReference type="NCBI Taxonomy" id="1387297"/>
    <lineage>
        <taxon>Bacteria</taxon>
        <taxon>Pseudomonadati</taxon>
        <taxon>Bacteroidota</taxon>
        <taxon>Bacteroidia</taxon>
        <taxon>Bacteroidales</taxon>
        <taxon>Porphyromonadaceae</taxon>
        <taxon>Falsiporphyromonas</taxon>
    </lineage>
</organism>
<sequence>MTSNKLLFLFTSFLLCSMAVRGQQHYYVGDTNRPEHQVIDSSTITLDWSGEAFFRNNEYLSNLYTGYTLPGYRLSASVGYSIKALYGAKLSVGLYNLGYFGASKYPGSVAYTDVAYWSDRKHANKVHLLPIVRAEIKPTSKSIFVLGTIYGAAYHQLIAPLYNPELNLTADPEMGVQYRYGNNRFQSDIWVNWQSFIYKVDNHQEAFTGGLSINYNLMPQEKSFRLSMPLQVVACHRGGEYNLTQNDTVHTWINAALGIQAAYRTNLLGKTDLTASLYGLGYLQRGEHYPSKDGKAYYVTLGAHHKIANLELAYFRGDGYISPLGLPFANCLNAHREAIDQKKSSYFQIYGDIHYTFKPGLTFGFSTTFWIHPNKPYNGSSSAMEAYMSISPSVILKK</sequence>
<evidence type="ECO:0000313" key="3">
    <source>
        <dbReference type="Proteomes" id="UP001596020"/>
    </source>
</evidence>
<comment type="caution">
    <text evidence="2">The sequence shown here is derived from an EMBL/GenBank/DDBJ whole genome shotgun (WGS) entry which is preliminary data.</text>
</comment>
<evidence type="ECO:0000256" key="1">
    <source>
        <dbReference type="SAM" id="SignalP"/>
    </source>
</evidence>